<evidence type="ECO:0000313" key="2">
    <source>
        <dbReference type="EMBL" id="SVA98349.1"/>
    </source>
</evidence>
<dbReference type="SUPFAM" id="SSF51430">
    <property type="entry name" value="NAD(P)-linked oxidoreductase"/>
    <property type="match status" value="1"/>
</dbReference>
<dbReference type="InterPro" id="IPR023210">
    <property type="entry name" value="NADP_OxRdtase_dom"/>
</dbReference>
<name>A0A382AAE0_9ZZZZ</name>
<protein>
    <recommendedName>
        <fullName evidence="1">NADP-dependent oxidoreductase domain-containing protein</fullName>
    </recommendedName>
</protein>
<sequence length="227" mass="24315">MATRRSFVNQIAMLGAGGYALLRHGNYSTARAAATATGADAWPEMSYRTLGRTGFNASRLVYGCGAALSKSPADHLLNLAFEKGVNVFDVGYSAYYGKAEQHLAPFIRSHRDNIFVISKAPAPVRADADEEVSVEDAKRAAATWTQLMNQSLSELGQEHVDAYYVMGSNNPSLISSDEIRLAFEAARDAGKVTHLGVSSHENAQNVLAAAVETGWYDLAMIAITPAG</sequence>
<feature type="domain" description="NADP-dependent oxidoreductase" evidence="1">
    <location>
        <begin position="67"/>
        <end position="222"/>
    </location>
</feature>
<evidence type="ECO:0000259" key="1">
    <source>
        <dbReference type="Pfam" id="PF00248"/>
    </source>
</evidence>
<dbReference type="InterPro" id="IPR036812">
    <property type="entry name" value="NAD(P)_OxRdtase_dom_sf"/>
</dbReference>
<dbReference type="Gene3D" id="3.20.20.100">
    <property type="entry name" value="NADP-dependent oxidoreductase domain"/>
    <property type="match status" value="1"/>
</dbReference>
<dbReference type="PANTHER" id="PTHR43312:SF1">
    <property type="entry name" value="NADP-DEPENDENT OXIDOREDUCTASE DOMAIN-CONTAINING PROTEIN"/>
    <property type="match status" value="1"/>
</dbReference>
<reference evidence="2" key="1">
    <citation type="submission" date="2018-05" db="EMBL/GenBank/DDBJ databases">
        <authorList>
            <person name="Lanie J.A."/>
            <person name="Ng W.-L."/>
            <person name="Kazmierczak K.M."/>
            <person name="Andrzejewski T.M."/>
            <person name="Davidsen T.M."/>
            <person name="Wayne K.J."/>
            <person name="Tettelin H."/>
            <person name="Glass J.I."/>
            <person name="Rusch D."/>
            <person name="Podicherti R."/>
            <person name="Tsui H.-C.T."/>
            <person name="Winkler M.E."/>
        </authorList>
    </citation>
    <scope>NUCLEOTIDE SEQUENCE</scope>
</reference>
<dbReference type="InterPro" id="IPR053135">
    <property type="entry name" value="AKR2_Oxidoreductase"/>
</dbReference>
<gene>
    <name evidence="2" type="ORF">METZ01_LOCUS151203</name>
</gene>
<dbReference type="PANTHER" id="PTHR43312">
    <property type="entry name" value="D-THREO-ALDOSE 1-DEHYDROGENASE"/>
    <property type="match status" value="1"/>
</dbReference>
<feature type="non-terminal residue" evidence="2">
    <location>
        <position position="227"/>
    </location>
</feature>
<dbReference type="EMBL" id="UINC01024538">
    <property type="protein sequence ID" value="SVA98349.1"/>
    <property type="molecule type" value="Genomic_DNA"/>
</dbReference>
<organism evidence="2">
    <name type="scientific">marine metagenome</name>
    <dbReference type="NCBI Taxonomy" id="408172"/>
    <lineage>
        <taxon>unclassified sequences</taxon>
        <taxon>metagenomes</taxon>
        <taxon>ecological metagenomes</taxon>
    </lineage>
</organism>
<dbReference type="AlphaFoldDB" id="A0A382AAE0"/>
<accession>A0A382AAE0</accession>
<dbReference type="Pfam" id="PF00248">
    <property type="entry name" value="Aldo_ket_red"/>
    <property type="match status" value="1"/>
</dbReference>
<proteinExistence type="predicted"/>